<dbReference type="AlphaFoldDB" id="A0A1M7C068"/>
<name>A0A1M7C068_9BRAD</name>
<dbReference type="RefSeq" id="WP_079543560.1">
    <property type="nucleotide sequence ID" value="NZ_LT670844.1"/>
</dbReference>
<dbReference type="EMBL" id="LT670844">
    <property type="protein sequence ID" value="SHL60698.1"/>
    <property type="molecule type" value="Genomic_DNA"/>
</dbReference>
<dbReference type="Gene3D" id="1.25.40.10">
    <property type="entry name" value="Tetratricopeptide repeat domain"/>
    <property type="match status" value="1"/>
</dbReference>
<evidence type="ECO:0000313" key="1">
    <source>
        <dbReference type="EMBL" id="SHL60698.1"/>
    </source>
</evidence>
<sequence>MTAFLRSKLVPARPSMASVYGRAEVSRMAPADPAKALALAHAIPDAWYRAQALSYVAAHARESNVLKILREAVAAAYACADPYNTVAVMSWPLEAAYKRGHHDYAGGELERVLQLAPTVEPRASRAFALQCLWGGCYGADEAFAEPVWQAILRLCNPDHHWREARLFRYVAEVREARHPGHAAEVIAAMPIGKARAALARRFRVA</sequence>
<accession>A0A1M7C068</accession>
<evidence type="ECO:0000313" key="2">
    <source>
        <dbReference type="Proteomes" id="UP000189935"/>
    </source>
</evidence>
<dbReference type="OrthoDB" id="8243570at2"/>
<dbReference type="InterPro" id="IPR011990">
    <property type="entry name" value="TPR-like_helical_dom_sf"/>
</dbReference>
<gene>
    <name evidence="1" type="ORF">SAMN05444159_6347</name>
</gene>
<reference evidence="1 2" key="1">
    <citation type="submission" date="2016-11" db="EMBL/GenBank/DDBJ databases">
        <authorList>
            <person name="Jaros S."/>
            <person name="Januszkiewicz K."/>
            <person name="Wedrychowicz H."/>
        </authorList>
    </citation>
    <scope>NUCLEOTIDE SEQUENCE [LARGE SCALE GENOMIC DNA]</scope>
    <source>
        <strain evidence="1 2">GAS499</strain>
    </source>
</reference>
<organism evidence="1 2">
    <name type="scientific">Bradyrhizobium lablabi</name>
    <dbReference type="NCBI Taxonomy" id="722472"/>
    <lineage>
        <taxon>Bacteria</taxon>
        <taxon>Pseudomonadati</taxon>
        <taxon>Pseudomonadota</taxon>
        <taxon>Alphaproteobacteria</taxon>
        <taxon>Hyphomicrobiales</taxon>
        <taxon>Nitrobacteraceae</taxon>
        <taxon>Bradyrhizobium</taxon>
    </lineage>
</organism>
<proteinExistence type="predicted"/>
<dbReference type="Proteomes" id="UP000189935">
    <property type="component" value="Chromosome I"/>
</dbReference>
<protein>
    <submittedName>
        <fullName evidence="1">Uncharacterized protein</fullName>
    </submittedName>
</protein>